<dbReference type="EMBL" id="JADCKA010000010">
    <property type="protein sequence ID" value="MBE5035887.1"/>
    <property type="molecule type" value="Genomic_DNA"/>
</dbReference>
<evidence type="ECO:0000256" key="6">
    <source>
        <dbReference type="ARBA" id="ARBA00023136"/>
    </source>
</evidence>
<evidence type="ECO:0000256" key="7">
    <source>
        <dbReference type="RuleBase" id="RU003942"/>
    </source>
</evidence>
<evidence type="ECO:0000256" key="2">
    <source>
        <dbReference type="ARBA" id="ARBA00022448"/>
    </source>
</evidence>
<keyword evidence="6 8" id="KW-0472">Membrane</keyword>
<comment type="subcellular location">
    <subcellularLocation>
        <location evidence="1 7">Cell membrane</location>
        <topology evidence="1 7">Multi-pass membrane protein</topology>
    </subcellularLocation>
</comment>
<sequence length="104" mass="11174">MQWIYLMIAGIFEVVWSVSMKLSEGFTIMKFTIITVLGMILSFAFLAQATKSLPLGTAYAIWTGIGALGAVIVGIIAFNESANPARLFFALVLLVGIIGLKLTS</sequence>
<accession>A0ABR9QYD1</accession>
<keyword evidence="10" id="KW-1185">Reference proteome</keyword>
<name>A0ABR9QYD1_9FIRM</name>
<dbReference type="Proteomes" id="UP001516588">
    <property type="component" value="Unassembled WGS sequence"/>
</dbReference>
<keyword evidence="2" id="KW-0813">Transport</keyword>
<reference evidence="9 10" key="1">
    <citation type="submission" date="2020-10" db="EMBL/GenBank/DDBJ databases">
        <title>ChiBAC.</title>
        <authorList>
            <person name="Zenner C."/>
            <person name="Hitch T.C.A."/>
            <person name="Clavel T."/>
        </authorList>
    </citation>
    <scope>NUCLEOTIDE SEQUENCE [LARGE SCALE GENOMIC DNA]</scope>
    <source>
        <strain evidence="9 10">DSM 108706</strain>
    </source>
</reference>
<feature type="transmembrane region" description="Helical" evidence="8">
    <location>
        <begin position="27"/>
        <end position="47"/>
    </location>
</feature>
<evidence type="ECO:0000256" key="5">
    <source>
        <dbReference type="ARBA" id="ARBA00022989"/>
    </source>
</evidence>
<evidence type="ECO:0000256" key="3">
    <source>
        <dbReference type="ARBA" id="ARBA00022475"/>
    </source>
</evidence>
<evidence type="ECO:0000256" key="4">
    <source>
        <dbReference type="ARBA" id="ARBA00022692"/>
    </source>
</evidence>
<feature type="transmembrane region" description="Helical" evidence="8">
    <location>
        <begin position="59"/>
        <end position="78"/>
    </location>
</feature>
<dbReference type="PANTHER" id="PTHR30561">
    <property type="entry name" value="SMR FAMILY PROTON-DEPENDENT DRUG EFFLUX TRANSPORTER SUGE"/>
    <property type="match status" value="1"/>
</dbReference>
<dbReference type="PANTHER" id="PTHR30561:SF0">
    <property type="entry name" value="GUANIDINIUM EXPORTER"/>
    <property type="match status" value="1"/>
</dbReference>
<protein>
    <submittedName>
        <fullName evidence="9">Multidrug efflux SMR transporter</fullName>
    </submittedName>
</protein>
<keyword evidence="4 7" id="KW-0812">Transmembrane</keyword>
<dbReference type="RefSeq" id="WP_226385535.1">
    <property type="nucleotide sequence ID" value="NZ_JADCKA010000010.1"/>
</dbReference>
<dbReference type="Pfam" id="PF00893">
    <property type="entry name" value="Multi_Drug_Res"/>
    <property type="match status" value="1"/>
</dbReference>
<gene>
    <name evidence="9" type="ORF">INF20_06320</name>
</gene>
<organism evidence="9 10">
    <name type="scientific">Gallibacter intestinalis</name>
    <dbReference type="NCBI Taxonomy" id="2779356"/>
    <lineage>
        <taxon>Bacteria</taxon>
        <taxon>Bacillati</taxon>
        <taxon>Bacillota</taxon>
        <taxon>Clostridia</taxon>
        <taxon>Eubacteriales</taxon>
        <taxon>Eubacteriaceae</taxon>
        <taxon>Gallibacter</taxon>
    </lineage>
</organism>
<comment type="caution">
    <text evidence="9">The sequence shown here is derived from an EMBL/GenBank/DDBJ whole genome shotgun (WGS) entry which is preliminary data.</text>
</comment>
<evidence type="ECO:0000313" key="10">
    <source>
        <dbReference type="Proteomes" id="UP001516588"/>
    </source>
</evidence>
<keyword evidence="3" id="KW-1003">Cell membrane</keyword>
<evidence type="ECO:0000256" key="8">
    <source>
        <dbReference type="SAM" id="Phobius"/>
    </source>
</evidence>
<evidence type="ECO:0000256" key="1">
    <source>
        <dbReference type="ARBA" id="ARBA00004651"/>
    </source>
</evidence>
<evidence type="ECO:0000313" key="9">
    <source>
        <dbReference type="EMBL" id="MBE5035887.1"/>
    </source>
</evidence>
<comment type="similarity">
    <text evidence="7">Belongs to the drug/metabolite transporter (DMT) superfamily. Small multidrug resistance (SMR) (TC 2.A.7.1) family.</text>
</comment>
<dbReference type="InterPro" id="IPR000390">
    <property type="entry name" value="Small_drug/metabolite_transptr"/>
</dbReference>
<dbReference type="InterPro" id="IPR045324">
    <property type="entry name" value="Small_multidrug_res"/>
</dbReference>
<keyword evidence="5 8" id="KW-1133">Transmembrane helix</keyword>
<feature type="transmembrane region" description="Helical" evidence="8">
    <location>
        <begin position="84"/>
        <end position="103"/>
    </location>
</feature>
<proteinExistence type="inferred from homology"/>